<proteinExistence type="predicted"/>
<sequence length="84" mass="9581">MRLLQSECQKTAVSSTSNTELEKNNKSKYISCWLHLSALYKLLSCFLYYLLHLKRIPFVSLNSFFAINSSNKPCFAISPISSLV</sequence>
<keyword evidence="1" id="KW-0812">Transmembrane</keyword>
<evidence type="ECO:0000256" key="1">
    <source>
        <dbReference type="SAM" id="Phobius"/>
    </source>
</evidence>
<keyword evidence="1" id="KW-0472">Membrane</keyword>
<feature type="transmembrane region" description="Helical" evidence="1">
    <location>
        <begin position="33"/>
        <end position="51"/>
    </location>
</feature>
<reference evidence="2" key="1">
    <citation type="submission" date="2014-11" db="EMBL/GenBank/DDBJ databases">
        <authorList>
            <person name="Amaro Gonzalez C."/>
        </authorList>
    </citation>
    <scope>NUCLEOTIDE SEQUENCE</scope>
</reference>
<keyword evidence="1" id="KW-1133">Transmembrane helix</keyword>
<evidence type="ECO:0000313" key="2">
    <source>
        <dbReference type="EMBL" id="JAH95336.1"/>
    </source>
</evidence>
<accession>A0A0E9WYS1</accession>
<protein>
    <submittedName>
        <fullName evidence="2">Uncharacterized protein</fullName>
    </submittedName>
</protein>
<name>A0A0E9WYS1_ANGAN</name>
<reference evidence="2" key="2">
    <citation type="journal article" date="2015" name="Fish Shellfish Immunol.">
        <title>Early steps in the European eel (Anguilla anguilla)-Vibrio vulnificus interaction in the gills: Role of the RtxA13 toxin.</title>
        <authorList>
            <person name="Callol A."/>
            <person name="Pajuelo D."/>
            <person name="Ebbesson L."/>
            <person name="Teles M."/>
            <person name="MacKenzie S."/>
            <person name="Amaro C."/>
        </authorList>
    </citation>
    <scope>NUCLEOTIDE SEQUENCE</scope>
</reference>
<dbReference type="AlphaFoldDB" id="A0A0E9WYS1"/>
<organism evidence="2">
    <name type="scientific">Anguilla anguilla</name>
    <name type="common">European freshwater eel</name>
    <name type="synonym">Muraena anguilla</name>
    <dbReference type="NCBI Taxonomy" id="7936"/>
    <lineage>
        <taxon>Eukaryota</taxon>
        <taxon>Metazoa</taxon>
        <taxon>Chordata</taxon>
        <taxon>Craniata</taxon>
        <taxon>Vertebrata</taxon>
        <taxon>Euteleostomi</taxon>
        <taxon>Actinopterygii</taxon>
        <taxon>Neopterygii</taxon>
        <taxon>Teleostei</taxon>
        <taxon>Anguilliformes</taxon>
        <taxon>Anguillidae</taxon>
        <taxon>Anguilla</taxon>
    </lineage>
</organism>
<dbReference type="EMBL" id="GBXM01013241">
    <property type="protein sequence ID" value="JAH95336.1"/>
    <property type="molecule type" value="Transcribed_RNA"/>
</dbReference>